<sequence>MELKEWGVCIVGRKELSAHAGIGACEDAAALFWPATMQDCVWFHEGVCHGYAQLRSKSRQKDFNRLVNGGLTDFFAGSLVKAPQLPLHQSRLTEGLEVKSGLADFRFSQQTPRHERLDDDADRKQRLPGAVLVKYPAQLRLSPGLSNDQTIHGDNVWTRHQEQISHPQTAEASLGIGFIPSRLDFFKPPLAGFDHKRLEQALLVGEVAVKRHFRRTCFSRDCFHRHGIEALFDEQFPRRVHETQPSGFGFPAHCRFDAPLLNIARSQAAILRYSKQPNHLNERIRTENLILDNGQPICERHRSFIRSSIVADTALLPSPQQHGTELPGDRPAGLESEGRRRENGISPETRKEKPAIFAVRTTIAALLALAAAAALDIQHPWWAAMTVWLVAQPTRGLLLERSLARLAGTGCGAAVGAVILYGLEGRPLLSLVALVPWLALCAGFGNLFRHFRNYGSVLAGYTAAIIVLFGLDAGRTDAALAMDRVLCTIIGIVCSAIASIRAIPGRDQESLDRRLDHVICLSLDLVQAHLCNGSSRYSPERLVVEIGALERTADEMAAGSVTGRRLATHVRCVAGLLLELAALTSQPAARAVDGPARVGGTGNGRIADLAASAMASGRPDLGSVLGELSLVVNLPRRAVLFGDLWAEVDPSAILRAAARPIVALSLASVIWWSTGWSVGAMMTMTAILFSSLFSSNDQGNHLVLQVLIGTLCGAVFGVAARLFLLPEAGSLPAVLAIVAPFLLFGAWLMRGSITAKMAIDLNMTFLLTAQPFSAPAAPDIVFSETGAIIVGVAIAVATFWLILPATPGHRFLQLAHRIVDLTRRAASGGDITGLLRRVRAANVKLLHVSDPASDLSRAARDCLAAVRRAVVVREYPNCPEVSPAAADDTLRRASAALNALIPTK</sequence>
<dbReference type="AlphaFoldDB" id="A0A6L3Z158"/>
<dbReference type="PANTHER" id="PTHR30509">
    <property type="entry name" value="P-HYDROXYBENZOIC ACID EFFLUX PUMP SUBUNIT-RELATED"/>
    <property type="match status" value="1"/>
</dbReference>
<evidence type="ECO:0000256" key="2">
    <source>
        <dbReference type="ARBA" id="ARBA00022448"/>
    </source>
</evidence>
<comment type="caution">
    <text evidence="9">The sequence shown here is derived from an EMBL/GenBank/DDBJ whole genome shotgun (WGS) entry which is preliminary data.</text>
</comment>
<evidence type="ECO:0000256" key="5">
    <source>
        <dbReference type="ARBA" id="ARBA00022989"/>
    </source>
</evidence>
<keyword evidence="5 8" id="KW-1133">Transmembrane helix</keyword>
<feature type="transmembrane region" description="Helical" evidence="8">
    <location>
        <begin position="485"/>
        <end position="503"/>
    </location>
</feature>
<feature type="transmembrane region" description="Helical" evidence="8">
    <location>
        <begin position="780"/>
        <end position="803"/>
    </location>
</feature>
<dbReference type="GO" id="GO:0022857">
    <property type="term" value="F:transmembrane transporter activity"/>
    <property type="evidence" value="ECO:0007669"/>
    <property type="project" value="InterPro"/>
</dbReference>
<gene>
    <name evidence="9" type="ORF">F9L04_19300</name>
</gene>
<evidence type="ECO:0000256" key="1">
    <source>
        <dbReference type="ARBA" id="ARBA00004651"/>
    </source>
</evidence>
<dbReference type="Pfam" id="PF04632">
    <property type="entry name" value="FUSC"/>
    <property type="match status" value="2"/>
</dbReference>
<evidence type="ECO:0000313" key="9">
    <source>
        <dbReference type="EMBL" id="KAB2764468.1"/>
    </source>
</evidence>
<keyword evidence="6 8" id="KW-0472">Membrane</keyword>
<proteinExistence type="predicted"/>
<protein>
    <submittedName>
        <fullName evidence="9">FUSC family protein</fullName>
    </submittedName>
</protein>
<feature type="transmembrane region" description="Helical" evidence="8">
    <location>
        <begin position="702"/>
        <end position="724"/>
    </location>
</feature>
<keyword evidence="4 8" id="KW-0812">Transmembrane</keyword>
<feature type="region of interest" description="Disordered" evidence="7">
    <location>
        <begin position="316"/>
        <end position="348"/>
    </location>
</feature>
<evidence type="ECO:0000256" key="3">
    <source>
        <dbReference type="ARBA" id="ARBA00022475"/>
    </source>
</evidence>
<dbReference type="GO" id="GO:0005886">
    <property type="term" value="C:plasma membrane"/>
    <property type="evidence" value="ECO:0007669"/>
    <property type="project" value="UniProtKB-SubCell"/>
</dbReference>
<dbReference type="PANTHER" id="PTHR30509:SF9">
    <property type="entry name" value="MULTIDRUG RESISTANCE PROTEIN MDTO"/>
    <property type="match status" value="1"/>
</dbReference>
<keyword evidence="3" id="KW-1003">Cell membrane</keyword>
<organism evidence="9 10">
    <name type="scientific">Brucella anthropi</name>
    <name type="common">Ochrobactrum anthropi</name>
    <dbReference type="NCBI Taxonomy" id="529"/>
    <lineage>
        <taxon>Bacteria</taxon>
        <taxon>Pseudomonadati</taxon>
        <taxon>Pseudomonadota</taxon>
        <taxon>Alphaproteobacteria</taxon>
        <taxon>Hyphomicrobiales</taxon>
        <taxon>Brucellaceae</taxon>
        <taxon>Brucella/Ochrobactrum group</taxon>
        <taxon>Brucella</taxon>
    </lineage>
</organism>
<evidence type="ECO:0000256" key="8">
    <source>
        <dbReference type="SAM" id="Phobius"/>
    </source>
</evidence>
<feature type="compositionally biased region" description="Basic and acidic residues" evidence="7">
    <location>
        <begin position="336"/>
        <end position="348"/>
    </location>
</feature>
<feature type="transmembrane region" description="Helical" evidence="8">
    <location>
        <begin position="428"/>
        <end position="448"/>
    </location>
</feature>
<feature type="transmembrane region" description="Helical" evidence="8">
    <location>
        <begin position="454"/>
        <end position="473"/>
    </location>
</feature>
<dbReference type="EMBL" id="WBWS01000022">
    <property type="protein sequence ID" value="KAB2764468.1"/>
    <property type="molecule type" value="Genomic_DNA"/>
</dbReference>
<feature type="transmembrane region" description="Helical" evidence="8">
    <location>
        <begin position="669"/>
        <end position="690"/>
    </location>
</feature>
<keyword evidence="2" id="KW-0813">Transport</keyword>
<evidence type="ECO:0000256" key="6">
    <source>
        <dbReference type="ARBA" id="ARBA00023136"/>
    </source>
</evidence>
<evidence type="ECO:0000256" key="4">
    <source>
        <dbReference type="ARBA" id="ARBA00022692"/>
    </source>
</evidence>
<name>A0A6L3Z158_BRUAN</name>
<feature type="transmembrane region" description="Helical" evidence="8">
    <location>
        <begin position="355"/>
        <end position="375"/>
    </location>
</feature>
<dbReference type="Proteomes" id="UP000481876">
    <property type="component" value="Unassembled WGS sequence"/>
</dbReference>
<comment type="subcellular location">
    <subcellularLocation>
        <location evidence="1">Cell membrane</location>
        <topology evidence="1">Multi-pass membrane protein</topology>
    </subcellularLocation>
</comment>
<feature type="transmembrane region" description="Helical" evidence="8">
    <location>
        <begin position="730"/>
        <end position="750"/>
    </location>
</feature>
<dbReference type="InterPro" id="IPR006726">
    <property type="entry name" value="PHBA_efflux_AaeB/fusaric-R"/>
</dbReference>
<evidence type="ECO:0000256" key="7">
    <source>
        <dbReference type="SAM" id="MobiDB-lite"/>
    </source>
</evidence>
<accession>A0A6L3Z158</accession>
<feature type="transmembrane region" description="Helical" evidence="8">
    <location>
        <begin position="403"/>
        <end position="421"/>
    </location>
</feature>
<evidence type="ECO:0000313" key="10">
    <source>
        <dbReference type="Proteomes" id="UP000481876"/>
    </source>
</evidence>
<reference evidence="9 10" key="1">
    <citation type="submission" date="2019-09" db="EMBL/GenBank/DDBJ databases">
        <title>Taxonomic organization of the family Brucellaceae based on a phylogenomic approach.</title>
        <authorList>
            <person name="Leclercq S."/>
            <person name="Cloeckaert A."/>
            <person name="Zygmunt M.S."/>
        </authorList>
    </citation>
    <scope>NUCLEOTIDE SEQUENCE [LARGE SCALE GENOMIC DNA]</scope>
    <source>
        <strain evidence="9 10">LMG 3313</strain>
    </source>
</reference>